<reference evidence="4 5" key="1">
    <citation type="submission" date="2016-10" db="EMBL/GenBank/DDBJ databases">
        <authorList>
            <person name="de Groot N.N."/>
        </authorList>
    </citation>
    <scope>NUCLEOTIDE SEQUENCE [LARGE SCALE GENOMIC DNA]</scope>
    <source>
        <strain evidence="4 5">CGMCC 1.10076</strain>
    </source>
</reference>
<evidence type="ECO:0000259" key="3">
    <source>
        <dbReference type="Pfam" id="PF18962"/>
    </source>
</evidence>
<evidence type="ECO:0000313" key="4">
    <source>
        <dbReference type="EMBL" id="SDJ13750.1"/>
    </source>
</evidence>
<dbReference type="OrthoDB" id="610388at2"/>
<dbReference type="STRING" id="1128970.SAMN04487935_0030"/>
<sequence length="457" mass="47931">MKKILLFSCMFFALVVQAQDNKWTEYPTGQSAASTGINSMSIVDANVTWLSMACGTTGCTTIRRYSKTSNGGLTWSTGVIDLGASSTSLQVSNIHGVSADVAYISASPRAGESAIGGVWKTINGGSTWERQATASFNDGASFANVVYFWNENEGVAMGDPVGGYFEIYTTTNGGTNWTRVPSSASLVPVSDLDYGLTDQFTVTGNTIWAGTTAGRVLKSTNKGVTWSVSQAPIPDFGGGLAGSESGCMAYTDQNNGILTTSDWQVFQTTDGGATWGPSLVWTGQLRNFDVAAIPGVPNTYVATGQDLDSGVTRGSSYSTDGGQTWVDINDNPDENYVQGSKIKFLSSTVGFAGGFSTSAAVGGIYKWNGVELLSAKTFSGDKTIVASPNPTTGNLDLTGKNISNVVVFDVLGKQVMNSNYTSLSKVSLNLTGFNSGIYMVKVTNTAGAVSTLKIVKK</sequence>
<name>A0A1G8RBK0_9FLAO</name>
<feature type="chain" id="PRO_5011735850" evidence="2">
    <location>
        <begin position="19"/>
        <end position="457"/>
    </location>
</feature>
<dbReference type="InterPro" id="IPR026444">
    <property type="entry name" value="Secre_tail"/>
</dbReference>
<dbReference type="SUPFAM" id="SSF110296">
    <property type="entry name" value="Oligoxyloglucan reducing end-specific cellobiohydrolase"/>
    <property type="match status" value="1"/>
</dbReference>
<proteinExistence type="predicted"/>
<dbReference type="NCBIfam" id="TIGR04183">
    <property type="entry name" value="Por_Secre_tail"/>
    <property type="match status" value="1"/>
</dbReference>
<dbReference type="Gene3D" id="2.130.10.10">
    <property type="entry name" value="YVTN repeat-like/Quinoprotein amine dehydrogenase"/>
    <property type="match status" value="2"/>
</dbReference>
<gene>
    <name evidence="4" type="ORF">SAMN04487935_0030</name>
</gene>
<evidence type="ECO:0000256" key="1">
    <source>
        <dbReference type="ARBA" id="ARBA00022729"/>
    </source>
</evidence>
<protein>
    <submittedName>
        <fullName evidence="4">Por secretion system C-terminal sorting domain-containing protein</fullName>
    </submittedName>
</protein>
<dbReference type="PANTHER" id="PTHR47199:SF2">
    <property type="entry name" value="PHOTOSYSTEM II STABILITY_ASSEMBLY FACTOR HCF136, CHLOROPLASTIC"/>
    <property type="match status" value="1"/>
</dbReference>
<dbReference type="SUPFAM" id="SSF50939">
    <property type="entry name" value="Sialidases"/>
    <property type="match status" value="1"/>
</dbReference>
<dbReference type="Pfam" id="PF18962">
    <property type="entry name" value="Por_Secre_tail"/>
    <property type="match status" value="1"/>
</dbReference>
<accession>A0A1G8RBK0</accession>
<evidence type="ECO:0000256" key="2">
    <source>
        <dbReference type="SAM" id="SignalP"/>
    </source>
</evidence>
<feature type="signal peptide" evidence="2">
    <location>
        <begin position="1"/>
        <end position="18"/>
    </location>
</feature>
<keyword evidence="1 2" id="KW-0732">Signal</keyword>
<feature type="domain" description="Secretion system C-terminal sorting" evidence="3">
    <location>
        <begin position="388"/>
        <end position="450"/>
    </location>
</feature>
<dbReference type="PANTHER" id="PTHR47199">
    <property type="entry name" value="PHOTOSYSTEM II STABILITY/ASSEMBLY FACTOR HCF136, CHLOROPLASTIC"/>
    <property type="match status" value="1"/>
</dbReference>
<keyword evidence="5" id="KW-1185">Reference proteome</keyword>
<dbReference type="RefSeq" id="WP_091391293.1">
    <property type="nucleotide sequence ID" value="NZ_BKAI01000001.1"/>
</dbReference>
<dbReference type="InterPro" id="IPR036278">
    <property type="entry name" value="Sialidase_sf"/>
</dbReference>
<dbReference type="EMBL" id="FNEZ01000001">
    <property type="protein sequence ID" value="SDJ13750.1"/>
    <property type="molecule type" value="Genomic_DNA"/>
</dbReference>
<organism evidence="4 5">
    <name type="scientific">Flavobacterium noncentrifugens</name>
    <dbReference type="NCBI Taxonomy" id="1128970"/>
    <lineage>
        <taxon>Bacteria</taxon>
        <taxon>Pseudomonadati</taxon>
        <taxon>Bacteroidota</taxon>
        <taxon>Flavobacteriia</taxon>
        <taxon>Flavobacteriales</taxon>
        <taxon>Flavobacteriaceae</taxon>
        <taxon>Flavobacterium</taxon>
    </lineage>
</organism>
<dbReference type="InterPro" id="IPR015943">
    <property type="entry name" value="WD40/YVTN_repeat-like_dom_sf"/>
</dbReference>
<evidence type="ECO:0000313" key="5">
    <source>
        <dbReference type="Proteomes" id="UP000199580"/>
    </source>
</evidence>
<dbReference type="Proteomes" id="UP000199580">
    <property type="component" value="Unassembled WGS sequence"/>
</dbReference>
<dbReference type="AlphaFoldDB" id="A0A1G8RBK0"/>